<protein>
    <submittedName>
        <fullName evidence="1">Uncharacterized protein</fullName>
    </submittedName>
</protein>
<organism evidence="1 2">
    <name type="scientific">Eumeta variegata</name>
    <name type="common">Bagworm moth</name>
    <name type="synonym">Eumeta japonica</name>
    <dbReference type="NCBI Taxonomy" id="151549"/>
    <lineage>
        <taxon>Eukaryota</taxon>
        <taxon>Metazoa</taxon>
        <taxon>Ecdysozoa</taxon>
        <taxon>Arthropoda</taxon>
        <taxon>Hexapoda</taxon>
        <taxon>Insecta</taxon>
        <taxon>Pterygota</taxon>
        <taxon>Neoptera</taxon>
        <taxon>Endopterygota</taxon>
        <taxon>Lepidoptera</taxon>
        <taxon>Glossata</taxon>
        <taxon>Ditrysia</taxon>
        <taxon>Tineoidea</taxon>
        <taxon>Psychidae</taxon>
        <taxon>Oiketicinae</taxon>
        <taxon>Eumeta</taxon>
    </lineage>
</organism>
<proteinExistence type="predicted"/>
<evidence type="ECO:0000313" key="2">
    <source>
        <dbReference type="Proteomes" id="UP000299102"/>
    </source>
</evidence>
<reference evidence="1 2" key="1">
    <citation type="journal article" date="2019" name="Commun. Biol.">
        <title>The bagworm genome reveals a unique fibroin gene that provides high tensile strength.</title>
        <authorList>
            <person name="Kono N."/>
            <person name="Nakamura H."/>
            <person name="Ohtoshi R."/>
            <person name="Tomita M."/>
            <person name="Numata K."/>
            <person name="Arakawa K."/>
        </authorList>
    </citation>
    <scope>NUCLEOTIDE SEQUENCE [LARGE SCALE GENOMIC DNA]</scope>
</reference>
<gene>
    <name evidence="1" type="ORF">EVAR_50942_1</name>
</gene>
<evidence type="ECO:0000313" key="1">
    <source>
        <dbReference type="EMBL" id="GBP60578.1"/>
    </source>
</evidence>
<comment type="caution">
    <text evidence="1">The sequence shown here is derived from an EMBL/GenBank/DDBJ whole genome shotgun (WGS) entry which is preliminary data.</text>
</comment>
<accession>A0A4C1X9T9</accession>
<sequence length="113" mass="12713">MIRGYLRDQEVVVSLPSLRTDPLETASSRHKRELAWLHEVKHGKGLGDTFLDQELEKPVYFGDLPYPAQVPEFGYESVEDLDSQTLDCLTVVGQHIYTDRNRIGGKVGAALTK</sequence>
<dbReference type="OrthoDB" id="411823at2759"/>
<dbReference type="AlphaFoldDB" id="A0A4C1X9T9"/>
<dbReference type="EMBL" id="BGZK01000791">
    <property type="protein sequence ID" value="GBP60578.1"/>
    <property type="molecule type" value="Genomic_DNA"/>
</dbReference>
<keyword evidence="2" id="KW-1185">Reference proteome</keyword>
<dbReference type="Proteomes" id="UP000299102">
    <property type="component" value="Unassembled WGS sequence"/>
</dbReference>
<name>A0A4C1X9T9_EUMVA</name>